<organism evidence="3 4">
    <name type="scientific">Maridesulfovibrio ferrireducens</name>
    <dbReference type="NCBI Taxonomy" id="246191"/>
    <lineage>
        <taxon>Bacteria</taxon>
        <taxon>Pseudomonadati</taxon>
        <taxon>Thermodesulfobacteriota</taxon>
        <taxon>Desulfovibrionia</taxon>
        <taxon>Desulfovibrionales</taxon>
        <taxon>Desulfovibrionaceae</taxon>
        <taxon>Maridesulfovibrio</taxon>
    </lineage>
</organism>
<evidence type="ECO:0000256" key="1">
    <source>
        <dbReference type="ARBA" id="ARBA00022723"/>
    </source>
</evidence>
<reference evidence="4" key="1">
    <citation type="submission" date="2016-10" db="EMBL/GenBank/DDBJ databases">
        <authorList>
            <person name="Varghese N."/>
            <person name="Submissions S."/>
        </authorList>
    </citation>
    <scope>NUCLEOTIDE SEQUENCE [LARGE SCALE GENOMIC DNA]</scope>
    <source>
        <strain evidence="4">DSM 16995</strain>
    </source>
</reference>
<dbReference type="SUPFAM" id="SSF56209">
    <property type="entry name" value="Nitrile hydratase alpha chain"/>
    <property type="match status" value="1"/>
</dbReference>
<sequence>MTKQNDPKKQWAKIVAKAWADEDYKQRFLTDPAAVLKEEDIEVPEGVKFKCVEATEKQAWLVLPPKPTTGSMEEGDERLAAVNNGCLCWTLI</sequence>
<evidence type="ECO:0000313" key="3">
    <source>
        <dbReference type="EMBL" id="SDL52824.1"/>
    </source>
</evidence>
<dbReference type="GO" id="GO:0046914">
    <property type="term" value="F:transition metal ion binding"/>
    <property type="evidence" value="ECO:0007669"/>
    <property type="project" value="InterPro"/>
</dbReference>
<name>A0A1G9KTD2_9BACT</name>
<dbReference type="InterPro" id="IPR022513">
    <property type="entry name" value="TOMM_pelo"/>
</dbReference>
<dbReference type="InterPro" id="IPR036648">
    <property type="entry name" value="CN_Hdrase_a/SCN_Hdrase_g_sf"/>
</dbReference>
<dbReference type="RefSeq" id="WP_092162889.1">
    <property type="nucleotide sequence ID" value="NZ_FNGA01000005.1"/>
</dbReference>
<dbReference type="Proteomes" id="UP000199053">
    <property type="component" value="Unassembled WGS sequence"/>
</dbReference>
<accession>A0A1G9KTD2</accession>
<dbReference type="EMBL" id="FNGA01000005">
    <property type="protein sequence ID" value="SDL52824.1"/>
    <property type="molecule type" value="Genomic_DNA"/>
</dbReference>
<dbReference type="OrthoDB" id="5514662at2"/>
<dbReference type="Pfam" id="PF02979">
    <property type="entry name" value="NHase_alpha"/>
    <property type="match status" value="1"/>
</dbReference>
<proteinExistence type="predicted"/>
<dbReference type="NCBIfam" id="TIGR03793">
    <property type="entry name" value="leader_NHLP"/>
    <property type="match status" value="1"/>
</dbReference>
<keyword evidence="4" id="KW-1185">Reference proteome</keyword>
<dbReference type="STRING" id="246191.SAMN05660337_3203"/>
<gene>
    <name evidence="3" type="ORF">SAMN05660337_3203</name>
</gene>
<evidence type="ECO:0000259" key="2">
    <source>
        <dbReference type="Pfam" id="PF02979"/>
    </source>
</evidence>
<dbReference type="AlphaFoldDB" id="A0A1G9KTD2"/>
<dbReference type="InterPro" id="IPR004232">
    <property type="entry name" value="CN_Hdrtase_a/SCN_Hdrlase_g"/>
</dbReference>
<evidence type="ECO:0000313" key="4">
    <source>
        <dbReference type="Proteomes" id="UP000199053"/>
    </source>
</evidence>
<dbReference type="Gene3D" id="3.90.330.10">
    <property type="entry name" value="Nitrile hydratase alpha /Thiocyanate hydrolase gamma"/>
    <property type="match status" value="1"/>
</dbReference>
<protein>
    <submittedName>
        <fullName evidence="3">NHLP leader peptide domain-containing protein</fullName>
    </submittedName>
</protein>
<dbReference type="GO" id="GO:0003824">
    <property type="term" value="F:catalytic activity"/>
    <property type="evidence" value="ECO:0007669"/>
    <property type="project" value="InterPro"/>
</dbReference>
<feature type="domain" description="Nitrile hydratase alpha/Thiocyanate hydrolase gamma" evidence="2">
    <location>
        <begin position="8"/>
        <end position="56"/>
    </location>
</feature>
<keyword evidence="1" id="KW-0479">Metal-binding</keyword>